<dbReference type="PANTHER" id="PTHR37301">
    <property type="entry name" value="DNA-BINDING PROTEIN-RELATED"/>
    <property type="match status" value="1"/>
</dbReference>
<gene>
    <name evidence="2" type="ORF">H8705_13335</name>
</gene>
<dbReference type="EMBL" id="JACRTD010000015">
    <property type="protein sequence ID" value="MBC8586562.1"/>
    <property type="molecule type" value="Genomic_DNA"/>
</dbReference>
<evidence type="ECO:0000259" key="1">
    <source>
        <dbReference type="PROSITE" id="PS50943"/>
    </source>
</evidence>
<keyword evidence="3" id="KW-1185">Reference proteome</keyword>
<dbReference type="InterPro" id="IPR010982">
    <property type="entry name" value="Lambda_DNA-bd_dom_sf"/>
</dbReference>
<reference evidence="2" key="1">
    <citation type="submission" date="2020-08" db="EMBL/GenBank/DDBJ databases">
        <title>Genome public.</title>
        <authorList>
            <person name="Liu C."/>
            <person name="Sun Q."/>
        </authorList>
    </citation>
    <scope>NUCLEOTIDE SEQUENCE</scope>
    <source>
        <strain evidence="2">NSJ-64</strain>
    </source>
</reference>
<dbReference type="Pfam" id="PF13443">
    <property type="entry name" value="HTH_26"/>
    <property type="match status" value="1"/>
</dbReference>
<evidence type="ECO:0000313" key="3">
    <source>
        <dbReference type="Proteomes" id="UP000623678"/>
    </source>
</evidence>
<protein>
    <submittedName>
        <fullName evidence="2">Helix-turn-helix transcriptional regulator</fullName>
    </submittedName>
</protein>
<sequence>MPIEYDKLFSLMKEKGLTTYRIRKENIISQSALQSLKDGKSVTIETIEKLCKVLNAQPGDIMEYIPEEKE</sequence>
<dbReference type="PROSITE" id="PS50943">
    <property type="entry name" value="HTH_CROC1"/>
    <property type="match status" value="1"/>
</dbReference>
<dbReference type="Gene3D" id="1.10.260.40">
    <property type="entry name" value="lambda repressor-like DNA-binding domains"/>
    <property type="match status" value="1"/>
</dbReference>
<dbReference type="Proteomes" id="UP000623678">
    <property type="component" value="Unassembled WGS sequence"/>
</dbReference>
<dbReference type="AlphaFoldDB" id="A0A926ESC2"/>
<dbReference type="InterPro" id="IPR001387">
    <property type="entry name" value="Cro/C1-type_HTH"/>
</dbReference>
<comment type="caution">
    <text evidence="2">The sequence shown here is derived from an EMBL/GenBank/DDBJ whole genome shotgun (WGS) entry which is preliminary data.</text>
</comment>
<dbReference type="PANTHER" id="PTHR37301:SF1">
    <property type="entry name" value="DNA-BINDING PROTEIN"/>
    <property type="match status" value="1"/>
</dbReference>
<accession>A0A926ESC2</accession>
<proteinExistence type="predicted"/>
<dbReference type="RefSeq" id="WP_262396282.1">
    <property type="nucleotide sequence ID" value="NZ_JACRTD010000015.1"/>
</dbReference>
<dbReference type="SUPFAM" id="SSF47413">
    <property type="entry name" value="lambda repressor-like DNA-binding domains"/>
    <property type="match status" value="1"/>
</dbReference>
<evidence type="ECO:0000313" key="2">
    <source>
        <dbReference type="EMBL" id="MBC8586562.1"/>
    </source>
</evidence>
<feature type="domain" description="HTH cro/C1-type" evidence="1">
    <location>
        <begin position="28"/>
        <end position="61"/>
    </location>
</feature>
<organism evidence="2 3">
    <name type="scientific">Youxingia wuxianensis</name>
    <dbReference type="NCBI Taxonomy" id="2763678"/>
    <lineage>
        <taxon>Bacteria</taxon>
        <taxon>Bacillati</taxon>
        <taxon>Bacillota</taxon>
        <taxon>Clostridia</taxon>
        <taxon>Eubacteriales</taxon>
        <taxon>Oscillospiraceae</taxon>
        <taxon>Youxingia</taxon>
    </lineage>
</organism>
<name>A0A926ESC2_9FIRM</name>
<dbReference type="GO" id="GO:0003677">
    <property type="term" value="F:DNA binding"/>
    <property type="evidence" value="ECO:0007669"/>
    <property type="project" value="InterPro"/>
</dbReference>